<sequence length="80" mass="9053">MQKTTTVRFEHDTLALLDQLAGTLGRPRSWIINDAVTRYLEYEIWFIDEVRKGLHASEAGDLVTHDEVKNAVRSLGVAVD</sequence>
<dbReference type="CDD" id="cd22233">
    <property type="entry name" value="RHH_CopAso-like"/>
    <property type="match status" value="1"/>
</dbReference>
<dbReference type="PANTHER" id="PTHR40688">
    <property type="match status" value="1"/>
</dbReference>
<dbReference type="Proteomes" id="UP000198635">
    <property type="component" value="Unassembled WGS sequence"/>
</dbReference>
<dbReference type="InterPro" id="IPR052991">
    <property type="entry name" value="Non-func_TypeII_TA_Antitoxin"/>
</dbReference>
<keyword evidence="3" id="KW-1185">Reference proteome</keyword>
<dbReference type="SUPFAM" id="SSF47598">
    <property type="entry name" value="Ribbon-helix-helix"/>
    <property type="match status" value="1"/>
</dbReference>
<proteinExistence type="predicted"/>
<feature type="domain" description="Ribbon-helix-helix protein CopG" evidence="1">
    <location>
        <begin position="3"/>
        <end position="43"/>
    </location>
</feature>
<organism evidence="2 3">
    <name type="scientific">Desulfomicrobium apsheronum</name>
    <dbReference type="NCBI Taxonomy" id="52560"/>
    <lineage>
        <taxon>Bacteria</taxon>
        <taxon>Pseudomonadati</taxon>
        <taxon>Thermodesulfobacteriota</taxon>
        <taxon>Desulfovibrionia</taxon>
        <taxon>Desulfovibrionales</taxon>
        <taxon>Desulfomicrobiaceae</taxon>
        <taxon>Desulfomicrobium</taxon>
    </lineage>
</organism>
<gene>
    <name evidence="2" type="ORF">SAMN04488082_12641</name>
</gene>
<reference evidence="3" key="1">
    <citation type="submission" date="2016-10" db="EMBL/GenBank/DDBJ databases">
        <authorList>
            <person name="Varghese N."/>
            <person name="Submissions S."/>
        </authorList>
    </citation>
    <scope>NUCLEOTIDE SEQUENCE [LARGE SCALE GENOMIC DNA]</scope>
    <source>
        <strain evidence="3">DSM 5918</strain>
    </source>
</reference>
<dbReference type="InterPro" id="IPR002145">
    <property type="entry name" value="CopG"/>
</dbReference>
<dbReference type="PANTHER" id="PTHR40688:SF2">
    <property type="entry name" value="RIBBON-HELIX-HELIX PROTEIN COPG DOMAIN-CONTAINING PROTEIN"/>
    <property type="match status" value="1"/>
</dbReference>
<name>A0A1I3ZRJ3_9BACT</name>
<dbReference type="OrthoDB" id="5298181at2"/>
<dbReference type="InterPro" id="IPR010985">
    <property type="entry name" value="Ribbon_hlx_hlx"/>
</dbReference>
<dbReference type="AlphaFoldDB" id="A0A1I3ZRJ3"/>
<accession>A0A1I3ZRJ3</accession>
<dbReference type="STRING" id="52560.SAMN04488082_12641"/>
<evidence type="ECO:0000313" key="2">
    <source>
        <dbReference type="EMBL" id="SFK46742.1"/>
    </source>
</evidence>
<evidence type="ECO:0000259" key="1">
    <source>
        <dbReference type="Pfam" id="PF01402"/>
    </source>
</evidence>
<evidence type="ECO:0000313" key="3">
    <source>
        <dbReference type="Proteomes" id="UP000198635"/>
    </source>
</evidence>
<dbReference type="RefSeq" id="WP_092379209.1">
    <property type="nucleotide sequence ID" value="NZ_FORX01000026.1"/>
</dbReference>
<protein>
    <submittedName>
        <fullName evidence="2">Predicted transcriptional regulator</fullName>
    </submittedName>
</protein>
<dbReference type="Pfam" id="PF01402">
    <property type="entry name" value="RHH_1"/>
    <property type="match status" value="1"/>
</dbReference>
<dbReference type="GO" id="GO:0006355">
    <property type="term" value="P:regulation of DNA-templated transcription"/>
    <property type="evidence" value="ECO:0007669"/>
    <property type="project" value="InterPro"/>
</dbReference>
<dbReference type="EMBL" id="FORX01000026">
    <property type="protein sequence ID" value="SFK46742.1"/>
    <property type="molecule type" value="Genomic_DNA"/>
</dbReference>